<dbReference type="STRING" id="228410.NE1703"/>
<dbReference type="PANTHER" id="PTHR35983">
    <property type="entry name" value="UPF0166 PROTEIN TM_0021"/>
    <property type="match status" value="1"/>
</dbReference>
<dbReference type="PhylomeDB" id="Q82U10"/>
<comment type="similarity">
    <text evidence="1">Belongs to the UPF0166 family.</text>
</comment>
<evidence type="ECO:0000313" key="2">
    <source>
        <dbReference type="EMBL" id="CAD85614.1"/>
    </source>
</evidence>
<proteinExistence type="inferred from homology"/>
<dbReference type="AlphaFoldDB" id="Q82U10"/>
<evidence type="ECO:0000313" key="3">
    <source>
        <dbReference type="Proteomes" id="UP000001416"/>
    </source>
</evidence>
<dbReference type="SMR" id="Q82U10"/>
<gene>
    <name evidence="2" type="ordered locus">NE1703</name>
</gene>
<dbReference type="PANTHER" id="PTHR35983:SF1">
    <property type="entry name" value="UPF0166 PROTEIN TM_0021"/>
    <property type="match status" value="1"/>
</dbReference>
<dbReference type="HOGENOM" id="CLU_168952_0_0_4"/>
<accession>Q82U10</accession>
<name>Q82U10_NITEU</name>
<protein>
    <submittedName>
        <fullName evidence="2">DUF190</fullName>
    </submittedName>
</protein>
<dbReference type="GeneID" id="87104863"/>
<organism evidence="2 3">
    <name type="scientific">Nitrosomonas europaea (strain ATCC 19718 / CIP 103999 / KCTC 2705 / NBRC 14298)</name>
    <dbReference type="NCBI Taxonomy" id="228410"/>
    <lineage>
        <taxon>Bacteria</taxon>
        <taxon>Pseudomonadati</taxon>
        <taxon>Pseudomonadota</taxon>
        <taxon>Betaproteobacteria</taxon>
        <taxon>Nitrosomonadales</taxon>
        <taxon>Nitrosomonadaceae</taxon>
        <taxon>Nitrosomonas</taxon>
    </lineage>
</organism>
<dbReference type="EMBL" id="AL954747">
    <property type="protein sequence ID" value="CAD85614.1"/>
    <property type="molecule type" value="Genomic_DNA"/>
</dbReference>
<keyword evidence="3" id="KW-1185">Reference proteome</keyword>
<dbReference type="RefSeq" id="WP_011112257.1">
    <property type="nucleotide sequence ID" value="NC_004757.1"/>
</dbReference>
<sequence length="103" mass="11694">MNGYQITFFTQQDRHHAGKPLADWLMHLAAEMGLRGATLIPGSEGMGHDKRFHSVHFFELSDQLLEVVMVVSEEEADQLFARLRAEGVRLFYVKVAAEFGIMD</sequence>
<dbReference type="OrthoDB" id="5339790at2"/>
<reference evidence="2 3" key="1">
    <citation type="journal article" date="2003" name="J. Bacteriol.">
        <title>Complete genome sequence of the ammonia-oxidizing bacterium and obligate chemolithoautotroph Nitrosomonas europaea.</title>
        <authorList>
            <person name="Chain P."/>
            <person name="Lamerdin J."/>
            <person name="Larimer F."/>
            <person name="Regala W."/>
            <person name="Land M."/>
            <person name="Hauser L."/>
            <person name="Hooper A."/>
            <person name="Klotz M."/>
            <person name="Norton J."/>
            <person name="Sayavedra-Soto L."/>
            <person name="Arciero D."/>
            <person name="Hommes N."/>
            <person name="Whittaker M."/>
            <person name="Arp D."/>
        </authorList>
    </citation>
    <scope>NUCLEOTIDE SEQUENCE [LARGE SCALE GENOMIC DNA]</scope>
    <source>
        <strain evidence="3">ATCC 19718 / CIP 103999 / KCTC 2705 / NBRC 14298</strain>
    </source>
</reference>
<dbReference type="eggNOG" id="COG1993">
    <property type="taxonomic scope" value="Bacteria"/>
</dbReference>
<dbReference type="InterPro" id="IPR015867">
    <property type="entry name" value="N-reg_PII/ATP_PRibTrfase_C"/>
</dbReference>
<dbReference type="KEGG" id="neu:NE1703"/>
<evidence type="ECO:0000256" key="1">
    <source>
        <dbReference type="ARBA" id="ARBA00010554"/>
    </source>
</evidence>
<dbReference type="Pfam" id="PF02641">
    <property type="entry name" value="DUF190"/>
    <property type="match status" value="1"/>
</dbReference>
<dbReference type="SUPFAM" id="SSF54913">
    <property type="entry name" value="GlnB-like"/>
    <property type="match status" value="1"/>
</dbReference>
<dbReference type="InterPro" id="IPR011322">
    <property type="entry name" value="N-reg_PII-like_a/b"/>
</dbReference>
<dbReference type="InterPro" id="IPR003793">
    <property type="entry name" value="UPF0166"/>
</dbReference>
<dbReference type="Gene3D" id="3.30.70.120">
    <property type="match status" value="1"/>
</dbReference>
<dbReference type="Proteomes" id="UP000001416">
    <property type="component" value="Chromosome"/>
</dbReference>